<keyword evidence="3 5" id="KW-0067">ATP-binding</keyword>
<evidence type="ECO:0000256" key="3">
    <source>
        <dbReference type="ARBA" id="ARBA00022840"/>
    </source>
</evidence>
<dbReference type="SUPFAM" id="SSF50331">
    <property type="entry name" value="MOP-like"/>
    <property type="match status" value="1"/>
</dbReference>
<dbReference type="Gene3D" id="2.40.50.100">
    <property type="match status" value="1"/>
</dbReference>
<dbReference type="InterPro" id="IPR050093">
    <property type="entry name" value="ABC_SmlMolc_Importer"/>
</dbReference>
<evidence type="ECO:0000259" key="4">
    <source>
        <dbReference type="PROSITE" id="PS50893"/>
    </source>
</evidence>
<accession>A0ABY8QTH7</accession>
<feature type="domain" description="ABC transporter" evidence="4">
    <location>
        <begin position="10"/>
        <end position="240"/>
    </location>
</feature>
<proteinExistence type="predicted"/>
<dbReference type="InterPro" id="IPR003593">
    <property type="entry name" value="AAA+_ATPase"/>
</dbReference>
<dbReference type="InterPro" id="IPR027417">
    <property type="entry name" value="P-loop_NTPase"/>
</dbReference>
<keyword evidence="6" id="KW-1185">Reference proteome</keyword>
<evidence type="ECO:0000256" key="1">
    <source>
        <dbReference type="ARBA" id="ARBA00022448"/>
    </source>
</evidence>
<dbReference type="Proteomes" id="UP001209083">
    <property type="component" value="Chromosome"/>
</dbReference>
<organism evidence="5 6">
    <name type="scientific">Saxibacter everestensis</name>
    <dbReference type="NCBI Taxonomy" id="2909229"/>
    <lineage>
        <taxon>Bacteria</taxon>
        <taxon>Bacillati</taxon>
        <taxon>Actinomycetota</taxon>
        <taxon>Actinomycetes</taxon>
        <taxon>Micrococcales</taxon>
        <taxon>Brevibacteriaceae</taxon>
        <taxon>Saxibacter</taxon>
    </lineage>
</organism>
<dbReference type="SMART" id="SM00382">
    <property type="entry name" value="AAA"/>
    <property type="match status" value="1"/>
</dbReference>
<keyword evidence="2" id="KW-0547">Nucleotide-binding</keyword>
<dbReference type="RefSeq" id="WP_349638270.1">
    <property type="nucleotide sequence ID" value="NZ_CP090958.1"/>
</dbReference>
<dbReference type="GO" id="GO:0005524">
    <property type="term" value="F:ATP binding"/>
    <property type="evidence" value="ECO:0007669"/>
    <property type="project" value="UniProtKB-KW"/>
</dbReference>
<dbReference type="InterPro" id="IPR017871">
    <property type="entry name" value="ABC_transporter-like_CS"/>
</dbReference>
<dbReference type="SUPFAM" id="SSF52540">
    <property type="entry name" value="P-loop containing nucleoside triphosphate hydrolases"/>
    <property type="match status" value="1"/>
</dbReference>
<dbReference type="PANTHER" id="PTHR42781:SF4">
    <property type="entry name" value="SPERMIDINE_PUTRESCINE IMPORT ATP-BINDING PROTEIN POTA"/>
    <property type="match status" value="1"/>
</dbReference>
<dbReference type="Pfam" id="PF00005">
    <property type="entry name" value="ABC_tran"/>
    <property type="match status" value="1"/>
</dbReference>
<dbReference type="EMBL" id="CP090958">
    <property type="protein sequence ID" value="WGW11480.1"/>
    <property type="molecule type" value="Genomic_DNA"/>
</dbReference>
<dbReference type="Pfam" id="PF08402">
    <property type="entry name" value="TOBE_2"/>
    <property type="match status" value="1"/>
</dbReference>
<dbReference type="InterPro" id="IPR003439">
    <property type="entry name" value="ABC_transporter-like_ATP-bd"/>
</dbReference>
<dbReference type="InterPro" id="IPR008995">
    <property type="entry name" value="Mo/tungstate-bd_C_term_dom"/>
</dbReference>
<evidence type="ECO:0000313" key="5">
    <source>
        <dbReference type="EMBL" id="WGW11480.1"/>
    </source>
</evidence>
<dbReference type="PANTHER" id="PTHR42781">
    <property type="entry name" value="SPERMIDINE/PUTRESCINE IMPORT ATP-BINDING PROTEIN POTA"/>
    <property type="match status" value="1"/>
</dbReference>
<keyword evidence="1" id="KW-0813">Transport</keyword>
<sequence length="363" mass="39436">MAADPSETVVELRGVSLDYGNNRVLDHFDLRVQRGELVALLGPSGSGKTTVIRTIAGFLDPSEGQVLLAGSDVTYKPAHRRGVGVVFQSYALFPHLSVFDNIAYPLRGRRVGRSALKKRCDELIELVRLGDQEHKKPAKLSGGQQQRVALARALAMDPEVLLLDEPLSNLDANLRRDVGEEIRRLQQRTNTTAIMVTHDRQEAFGMADRIAVLRGGKIEQLGTPRELYRSPATRFLAEFVGESNIVVGRIISTESDGEKSRVLIDSEIGELRVDGSGSPGKIVEILIRPEDLSFQADATGLNTITATLKETFYYGSNVVATVQAGNKQLSLIASGSSFVPPDIGHQVRLSIEPGDCILLDGAS</sequence>
<protein>
    <submittedName>
        <fullName evidence="5">ABC transporter ATP-binding protein</fullName>
    </submittedName>
</protein>
<gene>
    <name evidence="5" type="ORF">LWF01_15505</name>
</gene>
<dbReference type="Gene3D" id="3.40.50.300">
    <property type="entry name" value="P-loop containing nucleotide triphosphate hydrolases"/>
    <property type="match status" value="1"/>
</dbReference>
<dbReference type="InterPro" id="IPR013611">
    <property type="entry name" value="Transp-assoc_OB_typ2"/>
</dbReference>
<dbReference type="PROSITE" id="PS00211">
    <property type="entry name" value="ABC_TRANSPORTER_1"/>
    <property type="match status" value="1"/>
</dbReference>
<evidence type="ECO:0000313" key="6">
    <source>
        <dbReference type="Proteomes" id="UP001209083"/>
    </source>
</evidence>
<name>A0ABY8QTH7_9MICO</name>
<dbReference type="PROSITE" id="PS50893">
    <property type="entry name" value="ABC_TRANSPORTER_2"/>
    <property type="match status" value="1"/>
</dbReference>
<evidence type="ECO:0000256" key="2">
    <source>
        <dbReference type="ARBA" id="ARBA00022741"/>
    </source>
</evidence>
<reference evidence="5 6" key="1">
    <citation type="submission" date="2023-05" db="EMBL/GenBank/DDBJ databases">
        <title>Lithophilousrod everest ZFBP1038 complete genpme.</title>
        <authorList>
            <person name="Tian M."/>
        </authorList>
    </citation>
    <scope>NUCLEOTIDE SEQUENCE [LARGE SCALE GENOMIC DNA]</scope>
    <source>
        <strain evidence="5 6">ZFBP1038</strain>
    </source>
</reference>